<sequence length="112" mass="12030">MACLDTCQEQELNREGRCASDGSGIITGMQMRLLLFRDPCASRTPGFFERGDEDDSTAGDLDLVLGGLSVAPTWLNSSGSYGEYNVNFDSVKSVDTTGLTSEWSVGKAVHTI</sequence>
<protein>
    <submittedName>
        <fullName evidence="1">Uncharacterized protein</fullName>
    </submittedName>
</protein>
<proteinExistence type="predicted"/>
<evidence type="ECO:0000313" key="1">
    <source>
        <dbReference type="EMBL" id="KAL3688694.1"/>
    </source>
</evidence>
<dbReference type="Proteomes" id="UP001633002">
    <property type="component" value="Unassembled WGS sequence"/>
</dbReference>
<evidence type="ECO:0000313" key="2">
    <source>
        <dbReference type="Proteomes" id="UP001633002"/>
    </source>
</evidence>
<dbReference type="AlphaFoldDB" id="A0ABD3HDW3"/>
<gene>
    <name evidence="1" type="ORF">R1sor_015003</name>
</gene>
<reference evidence="1 2" key="1">
    <citation type="submission" date="2024-09" db="EMBL/GenBank/DDBJ databases">
        <title>Chromosome-scale assembly of Riccia sorocarpa.</title>
        <authorList>
            <person name="Paukszto L."/>
        </authorList>
    </citation>
    <scope>NUCLEOTIDE SEQUENCE [LARGE SCALE GENOMIC DNA]</scope>
    <source>
        <strain evidence="1">LP-2024</strain>
        <tissue evidence="1">Aerial parts of the thallus</tissue>
    </source>
</reference>
<organism evidence="1 2">
    <name type="scientific">Riccia sorocarpa</name>
    <dbReference type="NCBI Taxonomy" id="122646"/>
    <lineage>
        <taxon>Eukaryota</taxon>
        <taxon>Viridiplantae</taxon>
        <taxon>Streptophyta</taxon>
        <taxon>Embryophyta</taxon>
        <taxon>Marchantiophyta</taxon>
        <taxon>Marchantiopsida</taxon>
        <taxon>Marchantiidae</taxon>
        <taxon>Marchantiales</taxon>
        <taxon>Ricciaceae</taxon>
        <taxon>Riccia</taxon>
    </lineage>
</organism>
<comment type="caution">
    <text evidence="1">The sequence shown here is derived from an EMBL/GenBank/DDBJ whole genome shotgun (WGS) entry which is preliminary data.</text>
</comment>
<dbReference type="EMBL" id="JBJQOH010000004">
    <property type="protein sequence ID" value="KAL3688694.1"/>
    <property type="molecule type" value="Genomic_DNA"/>
</dbReference>
<name>A0ABD3HDW3_9MARC</name>
<keyword evidence="2" id="KW-1185">Reference proteome</keyword>
<accession>A0ABD3HDW3</accession>